<reference evidence="2 3" key="1">
    <citation type="journal article" date="2018" name="Front. Plant Sci.">
        <title>Red Clover (Trifolium pratense) and Zigzag Clover (T. medium) - A Picture of Genomic Similarities and Differences.</title>
        <authorList>
            <person name="Dluhosova J."/>
            <person name="Istvanek J."/>
            <person name="Nedelnik J."/>
            <person name="Repkova J."/>
        </authorList>
    </citation>
    <scope>NUCLEOTIDE SEQUENCE [LARGE SCALE GENOMIC DNA]</scope>
    <source>
        <strain evidence="3">cv. 10/8</strain>
        <tissue evidence="2">Leaf</tissue>
    </source>
</reference>
<organism evidence="2 3">
    <name type="scientific">Trifolium medium</name>
    <dbReference type="NCBI Taxonomy" id="97028"/>
    <lineage>
        <taxon>Eukaryota</taxon>
        <taxon>Viridiplantae</taxon>
        <taxon>Streptophyta</taxon>
        <taxon>Embryophyta</taxon>
        <taxon>Tracheophyta</taxon>
        <taxon>Spermatophyta</taxon>
        <taxon>Magnoliopsida</taxon>
        <taxon>eudicotyledons</taxon>
        <taxon>Gunneridae</taxon>
        <taxon>Pentapetalae</taxon>
        <taxon>rosids</taxon>
        <taxon>fabids</taxon>
        <taxon>Fabales</taxon>
        <taxon>Fabaceae</taxon>
        <taxon>Papilionoideae</taxon>
        <taxon>50 kb inversion clade</taxon>
        <taxon>NPAAA clade</taxon>
        <taxon>Hologalegina</taxon>
        <taxon>IRL clade</taxon>
        <taxon>Trifolieae</taxon>
        <taxon>Trifolium</taxon>
    </lineage>
</organism>
<evidence type="ECO:0000313" key="3">
    <source>
        <dbReference type="Proteomes" id="UP000265520"/>
    </source>
</evidence>
<feature type="region of interest" description="Disordered" evidence="1">
    <location>
        <begin position="1"/>
        <end position="26"/>
    </location>
</feature>
<dbReference type="AlphaFoldDB" id="A0A392VCD0"/>
<proteinExistence type="predicted"/>
<name>A0A392VCD0_9FABA</name>
<dbReference type="Proteomes" id="UP000265520">
    <property type="component" value="Unassembled WGS sequence"/>
</dbReference>
<comment type="caution">
    <text evidence="2">The sequence shown here is derived from an EMBL/GenBank/DDBJ whole genome shotgun (WGS) entry which is preliminary data.</text>
</comment>
<keyword evidence="3" id="KW-1185">Reference proteome</keyword>
<accession>A0A392VCD0</accession>
<protein>
    <submittedName>
        <fullName evidence="2">Uncharacterized protein</fullName>
    </submittedName>
</protein>
<feature type="non-terminal residue" evidence="2">
    <location>
        <position position="1"/>
    </location>
</feature>
<evidence type="ECO:0000313" key="2">
    <source>
        <dbReference type="EMBL" id="MCI85984.1"/>
    </source>
</evidence>
<evidence type="ECO:0000256" key="1">
    <source>
        <dbReference type="SAM" id="MobiDB-lite"/>
    </source>
</evidence>
<sequence>PTGLHTVRQNAAHRAGTCRIVQKTRI</sequence>
<dbReference type="EMBL" id="LXQA011128790">
    <property type="protein sequence ID" value="MCI85984.1"/>
    <property type="molecule type" value="Genomic_DNA"/>
</dbReference>